<dbReference type="Gene3D" id="3.40.630.30">
    <property type="match status" value="1"/>
</dbReference>
<dbReference type="InterPro" id="IPR056935">
    <property type="entry name" value="Rv0428c-like_C"/>
</dbReference>
<evidence type="ECO:0000313" key="1">
    <source>
        <dbReference type="EMBL" id="RRQ05745.1"/>
    </source>
</evidence>
<comment type="caution">
    <text evidence="1">The sequence shown here is derived from an EMBL/GenBank/DDBJ whole genome shotgun (WGS) entry which is preliminary data.</text>
</comment>
<proteinExistence type="predicted"/>
<evidence type="ECO:0000313" key="2">
    <source>
        <dbReference type="Proteomes" id="UP000278422"/>
    </source>
</evidence>
<dbReference type="OrthoDB" id="9775595at2"/>
<keyword evidence="2" id="KW-1185">Reference proteome</keyword>
<dbReference type="Proteomes" id="UP000278422">
    <property type="component" value="Unassembled WGS sequence"/>
</dbReference>
<dbReference type="SUPFAM" id="SSF55729">
    <property type="entry name" value="Acyl-CoA N-acyltransferases (Nat)"/>
    <property type="match status" value="1"/>
</dbReference>
<dbReference type="CDD" id="cd04301">
    <property type="entry name" value="NAT_SF"/>
    <property type="match status" value="1"/>
</dbReference>
<gene>
    <name evidence="1" type="ORF">CXF42_00430</name>
</gene>
<accession>A0A3R8PNA2</accession>
<organism evidence="1 2">
    <name type="scientific">Corynebacterium bovis</name>
    <dbReference type="NCBI Taxonomy" id="36808"/>
    <lineage>
        <taxon>Bacteria</taxon>
        <taxon>Bacillati</taxon>
        <taxon>Actinomycetota</taxon>
        <taxon>Actinomycetes</taxon>
        <taxon>Mycobacteriales</taxon>
        <taxon>Corynebacteriaceae</taxon>
        <taxon>Corynebacterium</taxon>
    </lineage>
</organism>
<dbReference type="EMBL" id="PQNQ01000001">
    <property type="protein sequence ID" value="RRQ05745.1"/>
    <property type="molecule type" value="Genomic_DNA"/>
</dbReference>
<dbReference type="InterPro" id="IPR000182">
    <property type="entry name" value="GNAT_dom"/>
</dbReference>
<dbReference type="Pfam" id="PF24553">
    <property type="entry name" value="Rv0428c_C"/>
    <property type="match status" value="1"/>
</dbReference>
<protein>
    <submittedName>
        <fullName evidence="1">GNAT family N-acetyltransferase</fullName>
    </submittedName>
</protein>
<sequence>MDPGRDPRPLRARRLTAAVTPRDTSWSAAHAGARDAGLPFPVSRWTDPVSVRPGVRVTVRRATGRRAASGRPGVTDVIGTLVSVDPLRVRTGTGPDGADTVELIPAADVVVLKTLPAAPVRTSDIRAVEEATAAAFPGTSNTWVDGWLVRAGDGITERSNSAVPLGPGAGTSPVPLDGIRDFYRRHDLPTRLLLPDRLGRPAEPLAGAPGVDRGPEIIVMTRPLTDLPPDQPNPLGARLELLDRPDDAWLSLYHFRGRPLPERALRLLADRIDGELVFARLTVGGELVAVTRGTVTAGGDRRFLGYSAVEVAPSHRRRGLGRLLTAAMLHWGAGEGADAAALQVVAGNTAGRGLYHSLDFSEHHRHRCLTLPDG</sequence>
<dbReference type="GO" id="GO:0016747">
    <property type="term" value="F:acyltransferase activity, transferring groups other than amino-acyl groups"/>
    <property type="evidence" value="ECO:0007669"/>
    <property type="project" value="InterPro"/>
</dbReference>
<keyword evidence="1" id="KW-0808">Transferase</keyword>
<dbReference type="AlphaFoldDB" id="A0A3R8PNA2"/>
<name>A0A3R8PNA2_9CORY</name>
<reference evidence="1 2" key="1">
    <citation type="submission" date="2018-01" db="EMBL/GenBank/DDBJ databases">
        <title>Twenty Corynebacterium bovis Genomes.</title>
        <authorList>
            <person name="Gulvik C.A."/>
        </authorList>
    </citation>
    <scope>NUCLEOTIDE SEQUENCE [LARGE SCALE GENOMIC DNA]</scope>
    <source>
        <strain evidence="1 2">16-2004</strain>
    </source>
</reference>
<dbReference type="PROSITE" id="PS51186">
    <property type="entry name" value="GNAT"/>
    <property type="match status" value="1"/>
</dbReference>
<dbReference type="InterPro" id="IPR016181">
    <property type="entry name" value="Acyl_CoA_acyltransferase"/>
</dbReference>